<dbReference type="Proteomes" id="UP000261948">
    <property type="component" value="Unassembled WGS sequence"/>
</dbReference>
<reference evidence="1 2" key="1">
    <citation type="submission" date="2018-08" db="EMBL/GenBank/DDBJ databases">
        <title>Comamonas testosteroni strain SWCO2.</title>
        <authorList>
            <person name="Jiang N."/>
            <person name="Zhang X.Z."/>
        </authorList>
    </citation>
    <scope>NUCLEOTIDE SEQUENCE [LARGE SCALE GENOMIC DNA]</scope>
    <source>
        <strain evidence="1 2">SWCO2</strain>
    </source>
</reference>
<gene>
    <name evidence="1" type="ORF">DZC30_05080</name>
</gene>
<comment type="caution">
    <text evidence="1">The sequence shown here is derived from an EMBL/GenBank/DDBJ whole genome shotgun (WGS) entry which is preliminary data.</text>
</comment>
<dbReference type="AlphaFoldDB" id="A0A373FPP9"/>
<organism evidence="1 2">
    <name type="scientific">Comamonas testosteroni</name>
    <name type="common">Pseudomonas testosteroni</name>
    <dbReference type="NCBI Taxonomy" id="285"/>
    <lineage>
        <taxon>Bacteria</taxon>
        <taxon>Pseudomonadati</taxon>
        <taxon>Pseudomonadota</taxon>
        <taxon>Betaproteobacteria</taxon>
        <taxon>Burkholderiales</taxon>
        <taxon>Comamonadaceae</taxon>
        <taxon>Comamonas</taxon>
    </lineage>
</organism>
<accession>A0A373FPP9</accession>
<name>A0A373FPP9_COMTE</name>
<keyword evidence="2" id="KW-1185">Reference proteome</keyword>
<dbReference type="EMBL" id="QURR01000004">
    <property type="protein sequence ID" value="RGE46144.1"/>
    <property type="molecule type" value="Genomic_DNA"/>
</dbReference>
<sequence length="87" mass="9100">MSTHQAQPARQQAAAKPDDLVYFRFGKQGAENHRKVRAIVEARGGSSSIAGVIRELIGRGLQDLEMEQAIIAAHKGSSASASVGTGG</sequence>
<dbReference type="OrthoDB" id="9934017at2"/>
<evidence type="ECO:0000313" key="1">
    <source>
        <dbReference type="EMBL" id="RGE46144.1"/>
    </source>
</evidence>
<evidence type="ECO:0000313" key="2">
    <source>
        <dbReference type="Proteomes" id="UP000261948"/>
    </source>
</evidence>
<proteinExistence type="predicted"/>
<protein>
    <submittedName>
        <fullName evidence="1">Uncharacterized protein</fullName>
    </submittedName>
</protein>